<sequence>MMTKTDWPKEALTSEAMEMLDRVLRQWCTEQTCDVTSDRGQATAKALIDWFEFGVRDERELARLARDELPLKP</sequence>
<evidence type="ECO:0000313" key="1">
    <source>
        <dbReference type="EMBL" id="MBB3962600.1"/>
    </source>
</evidence>
<evidence type="ECO:0000313" key="2">
    <source>
        <dbReference type="Proteomes" id="UP000582090"/>
    </source>
</evidence>
<reference evidence="1 2" key="1">
    <citation type="submission" date="2020-08" db="EMBL/GenBank/DDBJ databases">
        <title>Genomic Encyclopedia of Type Strains, Phase IV (KMG-IV): sequencing the most valuable type-strain genomes for metagenomic binning, comparative biology and taxonomic classification.</title>
        <authorList>
            <person name="Goeker M."/>
        </authorList>
    </citation>
    <scope>NUCLEOTIDE SEQUENCE [LARGE SCALE GENOMIC DNA]</scope>
    <source>
        <strain evidence="1 2">DSM 26575</strain>
    </source>
</reference>
<dbReference type="AlphaFoldDB" id="A0A7W6CS09"/>
<proteinExistence type="predicted"/>
<dbReference type="RefSeq" id="WP_246400058.1">
    <property type="nucleotide sequence ID" value="NZ_JACIDW010000001.1"/>
</dbReference>
<organism evidence="1 2">
    <name type="scientific">Rhizobium metallidurans</name>
    <dbReference type="NCBI Taxonomy" id="1265931"/>
    <lineage>
        <taxon>Bacteria</taxon>
        <taxon>Pseudomonadati</taxon>
        <taxon>Pseudomonadota</taxon>
        <taxon>Alphaproteobacteria</taxon>
        <taxon>Hyphomicrobiales</taxon>
        <taxon>Rhizobiaceae</taxon>
        <taxon>Rhizobium/Agrobacterium group</taxon>
        <taxon>Rhizobium</taxon>
    </lineage>
</organism>
<gene>
    <name evidence="1" type="ORF">GGQ67_000218</name>
</gene>
<comment type="caution">
    <text evidence="1">The sequence shown here is derived from an EMBL/GenBank/DDBJ whole genome shotgun (WGS) entry which is preliminary data.</text>
</comment>
<accession>A0A7W6CS09</accession>
<keyword evidence="2" id="KW-1185">Reference proteome</keyword>
<protein>
    <submittedName>
        <fullName evidence="1">Uncharacterized protein</fullName>
    </submittedName>
</protein>
<dbReference type="Proteomes" id="UP000582090">
    <property type="component" value="Unassembled WGS sequence"/>
</dbReference>
<name>A0A7W6CS09_9HYPH</name>
<dbReference type="EMBL" id="JACIDW010000001">
    <property type="protein sequence ID" value="MBB3962600.1"/>
    <property type="molecule type" value="Genomic_DNA"/>
</dbReference>